<sequence>MTPSTHSEPITELGAAALAAEIASGRLTSVEATRACIERCKQQSRLNALVQPCFDAALRDAQRADAAVAAGEPLGLLHGVPVTVKDCFAMRGTEVTLGIPGFSNGPAETDSPLVTRLRGAGAVLLGKTNVPQGMLLHECNNPVFGRTLHPTDPSRSPGGSTGGEASIVASGGSPLGLGSDLGGSIRQPVHACGVAGFKPTPRRLSLVGSSRAIPGMRAMRISPGPIARHVDDLELAMRVLVDHTDSPRQPDEEAAPWRDPSTIDVSELRIAYWTDDSFLPTAPAVRRAVEEAAAALRDAGADVRKITPPDDREMMRVYVGLLSADGMRSLARLVRGGEVDPQIRRQLRIGGLARWARVMLGGALRLLGRRLLPDLLHWSGARSADDYWRLCCDADRYREAFWPLAAEQFDGRPVDAILLPPFGVTAMPHGRALDVLPASSHCFYANLVDAPAGVVPWTTVRDDEQEFPRAPWGLAQWAARAATSGSAGLPVGVQVMAPAWRDDTALAVMKRLEQLRSTPD</sequence>
<evidence type="ECO:0000313" key="4">
    <source>
        <dbReference type="Proteomes" id="UP000317429"/>
    </source>
</evidence>
<dbReference type="SUPFAM" id="SSF75304">
    <property type="entry name" value="Amidase signature (AS) enzymes"/>
    <property type="match status" value="1"/>
</dbReference>
<dbReference type="Proteomes" id="UP000317429">
    <property type="component" value="Chromosome"/>
</dbReference>
<dbReference type="RefSeq" id="WP_145291041.1">
    <property type="nucleotide sequence ID" value="NZ_CP036291.1"/>
</dbReference>
<proteinExistence type="predicted"/>
<accession>A0A518DI83</accession>
<dbReference type="KEGG" id="pnd:Pla175_45940"/>
<dbReference type="GO" id="GO:0017064">
    <property type="term" value="F:fatty acid amide hydrolase activity"/>
    <property type="evidence" value="ECO:0007669"/>
    <property type="project" value="TreeGrafter"/>
</dbReference>
<evidence type="ECO:0000256" key="1">
    <source>
        <dbReference type="SAM" id="MobiDB-lite"/>
    </source>
</evidence>
<dbReference type="GO" id="GO:0009062">
    <property type="term" value="P:fatty acid catabolic process"/>
    <property type="evidence" value="ECO:0007669"/>
    <property type="project" value="TreeGrafter"/>
</dbReference>
<evidence type="ECO:0000313" key="3">
    <source>
        <dbReference type="EMBL" id="QDU91174.1"/>
    </source>
</evidence>
<evidence type="ECO:0000259" key="2">
    <source>
        <dbReference type="Pfam" id="PF01425"/>
    </source>
</evidence>
<dbReference type="GO" id="GO:0004040">
    <property type="term" value="F:amidase activity"/>
    <property type="evidence" value="ECO:0007669"/>
    <property type="project" value="TreeGrafter"/>
</dbReference>
<protein>
    <submittedName>
        <fullName evidence="3">Acylamidase</fullName>
        <ecNumber evidence="3">3.5.1.13</ecNumber>
    </submittedName>
</protein>
<feature type="region of interest" description="Disordered" evidence="1">
    <location>
        <begin position="146"/>
        <end position="171"/>
    </location>
</feature>
<dbReference type="InterPro" id="IPR052096">
    <property type="entry name" value="Endocannabinoid_amidase"/>
</dbReference>
<dbReference type="Gene3D" id="3.90.1300.10">
    <property type="entry name" value="Amidase signature (AS) domain"/>
    <property type="match status" value="1"/>
</dbReference>
<gene>
    <name evidence="3" type="primary">aam</name>
    <name evidence="3" type="ORF">Pla175_45940</name>
</gene>
<reference evidence="3 4" key="1">
    <citation type="submission" date="2019-02" db="EMBL/GenBank/DDBJ databases">
        <title>Deep-cultivation of Planctomycetes and their phenomic and genomic characterization uncovers novel biology.</title>
        <authorList>
            <person name="Wiegand S."/>
            <person name="Jogler M."/>
            <person name="Boedeker C."/>
            <person name="Pinto D."/>
            <person name="Vollmers J."/>
            <person name="Rivas-Marin E."/>
            <person name="Kohn T."/>
            <person name="Peeters S.H."/>
            <person name="Heuer A."/>
            <person name="Rast P."/>
            <person name="Oberbeckmann S."/>
            <person name="Bunk B."/>
            <person name="Jeske O."/>
            <person name="Meyerdierks A."/>
            <person name="Storesund J.E."/>
            <person name="Kallscheuer N."/>
            <person name="Luecker S."/>
            <person name="Lage O.M."/>
            <person name="Pohl T."/>
            <person name="Merkel B.J."/>
            <person name="Hornburger P."/>
            <person name="Mueller R.-W."/>
            <person name="Bruemmer F."/>
            <person name="Labrenz M."/>
            <person name="Spormann A.M."/>
            <person name="Op den Camp H."/>
            <person name="Overmann J."/>
            <person name="Amann R."/>
            <person name="Jetten M.S.M."/>
            <person name="Mascher T."/>
            <person name="Medema M.H."/>
            <person name="Devos D.P."/>
            <person name="Kaster A.-K."/>
            <person name="Ovreas L."/>
            <person name="Rohde M."/>
            <person name="Galperin M.Y."/>
            <person name="Jogler C."/>
        </authorList>
    </citation>
    <scope>NUCLEOTIDE SEQUENCE [LARGE SCALE GENOMIC DNA]</scope>
    <source>
        <strain evidence="3 4">Pla175</strain>
    </source>
</reference>
<dbReference type="Pfam" id="PF01425">
    <property type="entry name" value="Amidase"/>
    <property type="match status" value="1"/>
</dbReference>
<keyword evidence="4" id="KW-1185">Reference proteome</keyword>
<feature type="domain" description="Amidase" evidence="2">
    <location>
        <begin position="31"/>
        <end position="505"/>
    </location>
</feature>
<organism evidence="3 4">
    <name type="scientific">Pirellulimonas nuda</name>
    <dbReference type="NCBI Taxonomy" id="2528009"/>
    <lineage>
        <taxon>Bacteria</taxon>
        <taxon>Pseudomonadati</taxon>
        <taxon>Planctomycetota</taxon>
        <taxon>Planctomycetia</taxon>
        <taxon>Pirellulales</taxon>
        <taxon>Lacipirellulaceae</taxon>
        <taxon>Pirellulimonas</taxon>
    </lineage>
</organism>
<name>A0A518DI83_9BACT</name>
<dbReference type="AlphaFoldDB" id="A0A518DI83"/>
<dbReference type="EMBL" id="CP036291">
    <property type="protein sequence ID" value="QDU91174.1"/>
    <property type="molecule type" value="Genomic_DNA"/>
</dbReference>
<dbReference type="OrthoDB" id="9811471at2"/>
<dbReference type="PANTHER" id="PTHR45847">
    <property type="entry name" value="FATTY ACID AMIDE HYDROLASE"/>
    <property type="match status" value="1"/>
</dbReference>
<dbReference type="InterPro" id="IPR023631">
    <property type="entry name" value="Amidase_dom"/>
</dbReference>
<dbReference type="GO" id="GO:0047680">
    <property type="term" value="F:aryl-acylamidase activity"/>
    <property type="evidence" value="ECO:0007669"/>
    <property type="project" value="UniProtKB-EC"/>
</dbReference>
<dbReference type="PIRSF" id="PIRSF001221">
    <property type="entry name" value="Amidase_fungi"/>
    <property type="match status" value="1"/>
</dbReference>
<keyword evidence="3" id="KW-0378">Hydrolase</keyword>
<dbReference type="PANTHER" id="PTHR45847:SF6">
    <property type="entry name" value="FATTY ACID AMIDE HYDROLASE"/>
    <property type="match status" value="1"/>
</dbReference>
<dbReference type="EC" id="3.5.1.13" evidence="3"/>
<dbReference type="InterPro" id="IPR036928">
    <property type="entry name" value="AS_sf"/>
</dbReference>